<evidence type="ECO:0000256" key="6">
    <source>
        <dbReference type="HAMAP-Rule" id="MF_01391"/>
    </source>
</evidence>
<evidence type="ECO:0000256" key="4">
    <source>
        <dbReference type="ARBA" id="ARBA00022989"/>
    </source>
</evidence>
<geneLocation type="plastid" evidence="8"/>
<dbReference type="EMBL" id="MK814699">
    <property type="protein sequence ID" value="QCI07606.1"/>
    <property type="molecule type" value="Genomic_DNA"/>
</dbReference>
<feature type="transmembrane region" description="Helical" evidence="6">
    <location>
        <begin position="259"/>
        <end position="274"/>
    </location>
</feature>
<dbReference type="InterPro" id="IPR017562">
    <property type="entry name" value="Cyt_c_biogenesis_CcsA"/>
</dbReference>
<comment type="similarity">
    <text evidence="6">Belongs to the CcmF/CycK/Ccl1/NrfE/CcsA family.</text>
</comment>
<feature type="transmembrane region" description="Helical" evidence="6">
    <location>
        <begin position="97"/>
        <end position="117"/>
    </location>
</feature>
<protein>
    <recommendedName>
        <fullName evidence="6">Cytochrome c biogenesis protein CcsA</fullName>
    </recommendedName>
</protein>
<comment type="function">
    <text evidence="6">Required during biogenesis of c-type cytochromes (cytochrome c6 and cytochrome f) at the step of heme attachment.</text>
</comment>
<reference evidence="8" key="1">
    <citation type="journal article" date="2019" name="Mol. Phylogenet. Evol.">
        <title>Morphological evolution and classification of the red algal order Ceramiales inferred using plastid phylogenomics.</title>
        <authorList>
            <person name="Diaz-Tapia P."/>
            <person name="Pasella M.M."/>
            <person name="Verbruggen H."/>
            <person name="Maggs C.A."/>
        </authorList>
    </citation>
    <scope>NUCLEOTIDE SEQUENCE</scope>
    <source>
        <strain evidence="8">PD2930</strain>
    </source>
</reference>
<feature type="domain" description="Cytochrome c assembly protein" evidence="7">
    <location>
        <begin position="68"/>
        <end position="311"/>
    </location>
</feature>
<sequence>MNWNIIENNLINTAFTLLLVSLIISWINLIVLNLKYLQNFNNYLSIIINLSLSASLTIRWTTNQYFPLSNLYESLIFLTWCLTLIKIILGKKNQSKLLSAIIIPISLFTISFASISLPQNLQHASPLVPALRSNWLMMHVTIMIISYATLMIGSLLSILFLIICGNQKIEVQGNSYNKTRKLLLKYNSNYLESIIKNESLGDDNSIYKLNRLNLLESIDNLSYRIIGFGFPLLTIGIIAGSVWANEAWGSYWSWDPKETWALITWLIFAIYLHSRLNQSWQGKKPAILASIGFIVVWICYLGVNFLGKGLHSYGWVS</sequence>
<keyword evidence="2 6" id="KW-0812">Transmembrane</keyword>
<gene>
    <name evidence="8" type="primary">ccs1.2</name>
    <name evidence="6" type="synonym">ccsA</name>
</gene>
<evidence type="ECO:0000256" key="2">
    <source>
        <dbReference type="ARBA" id="ARBA00022692"/>
    </source>
</evidence>
<organism evidence="8">
    <name type="scientific">Nitophyllum punctatum</name>
    <dbReference type="NCBI Taxonomy" id="158729"/>
    <lineage>
        <taxon>Eukaryota</taxon>
        <taxon>Rhodophyta</taxon>
        <taxon>Florideophyceae</taxon>
        <taxon>Rhodymeniophycidae</taxon>
        <taxon>Ceramiales</taxon>
        <taxon>Delesseriaceae</taxon>
        <taxon>Nitophylloideae</taxon>
        <taxon>Nitophyllum</taxon>
    </lineage>
</organism>
<name>A0A4D6WVY9_9FLOR</name>
<reference evidence="8" key="2">
    <citation type="submission" date="2019-04" db="EMBL/GenBank/DDBJ databases">
        <authorList>
            <person name="Pasella M."/>
        </authorList>
    </citation>
    <scope>NUCLEOTIDE SEQUENCE</scope>
    <source>
        <strain evidence="8">PD2930</strain>
    </source>
</reference>
<dbReference type="PANTHER" id="PTHR30071:SF1">
    <property type="entry name" value="CYTOCHROME B_B6 PROTEIN-RELATED"/>
    <property type="match status" value="1"/>
</dbReference>
<dbReference type="HAMAP" id="MF_01391">
    <property type="entry name" value="CytC_CcsA"/>
    <property type="match status" value="1"/>
</dbReference>
<dbReference type="Pfam" id="PF01578">
    <property type="entry name" value="Cytochrom_C_asm"/>
    <property type="match status" value="1"/>
</dbReference>
<dbReference type="AlphaFoldDB" id="A0A4D6WVY9"/>
<accession>A0A4D6WVY9</accession>
<dbReference type="GO" id="GO:0005886">
    <property type="term" value="C:plasma membrane"/>
    <property type="evidence" value="ECO:0007669"/>
    <property type="project" value="TreeGrafter"/>
</dbReference>
<keyword evidence="3 6" id="KW-0201">Cytochrome c-type biogenesis</keyword>
<evidence type="ECO:0000256" key="3">
    <source>
        <dbReference type="ARBA" id="ARBA00022748"/>
    </source>
</evidence>
<dbReference type="NCBIfam" id="TIGR03144">
    <property type="entry name" value="cytochr_II_ccsB"/>
    <property type="match status" value="1"/>
</dbReference>
<dbReference type="GO" id="GO:0017004">
    <property type="term" value="P:cytochrome complex assembly"/>
    <property type="evidence" value="ECO:0007669"/>
    <property type="project" value="UniProtKB-UniRule"/>
</dbReference>
<feature type="transmembrane region" description="Helical" evidence="6">
    <location>
        <begin position="72"/>
        <end position="90"/>
    </location>
</feature>
<dbReference type="InterPro" id="IPR002541">
    <property type="entry name" value="Cyt_c_assembly"/>
</dbReference>
<dbReference type="PANTHER" id="PTHR30071">
    <property type="entry name" value="HEME EXPORTER PROTEIN C"/>
    <property type="match status" value="1"/>
</dbReference>
<feature type="transmembrane region" description="Helical" evidence="6">
    <location>
        <begin position="12"/>
        <end position="31"/>
    </location>
</feature>
<evidence type="ECO:0000256" key="1">
    <source>
        <dbReference type="ARBA" id="ARBA00004141"/>
    </source>
</evidence>
<keyword evidence="6" id="KW-0793">Thylakoid</keyword>
<evidence type="ECO:0000313" key="8">
    <source>
        <dbReference type="EMBL" id="QCI07606.1"/>
    </source>
</evidence>
<keyword evidence="8" id="KW-0934">Plastid</keyword>
<dbReference type="GO" id="GO:0020037">
    <property type="term" value="F:heme binding"/>
    <property type="evidence" value="ECO:0007669"/>
    <property type="project" value="InterPro"/>
</dbReference>
<comment type="subcellular location">
    <subcellularLocation>
        <location evidence="6">Cellular thylakoid membrane</location>
        <topology evidence="6">Multi-pass membrane protein</topology>
    </subcellularLocation>
    <subcellularLocation>
        <location evidence="1">Membrane</location>
        <topology evidence="1">Multi-pass membrane protein</topology>
    </subcellularLocation>
</comment>
<dbReference type="InterPro" id="IPR045062">
    <property type="entry name" value="Cyt_c_biogenesis_CcsA/CcmC"/>
</dbReference>
<dbReference type="GO" id="GO:0042651">
    <property type="term" value="C:thylakoid membrane"/>
    <property type="evidence" value="ECO:0007669"/>
    <property type="project" value="UniProtKB-UniRule"/>
</dbReference>
<feature type="transmembrane region" description="Helical" evidence="6">
    <location>
        <begin position="221"/>
        <end position="244"/>
    </location>
</feature>
<feature type="transmembrane region" description="Helical" evidence="6">
    <location>
        <begin position="137"/>
        <end position="163"/>
    </location>
</feature>
<comment type="subunit">
    <text evidence="6">May interact with Ccs1.</text>
</comment>
<evidence type="ECO:0000259" key="7">
    <source>
        <dbReference type="Pfam" id="PF01578"/>
    </source>
</evidence>
<proteinExistence type="inferred from homology"/>
<keyword evidence="4 6" id="KW-1133">Transmembrane helix</keyword>
<feature type="transmembrane region" description="Helical" evidence="6">
    <location>
        <begin position="286"/>
        <end position="307"/>
    </location>
</feature>
<feature type="transmembrane region" description="Helical" evidence="6">
    <location>
        <begin position="43"/>
        <end position="60"/>
    </location>
</feature>
<keyword evidence="5 6" id="KW-0472">Membrane</keyword>
<evidence type="ECO:0000256" key="5">
    <source>
        <dbReference type="ARBA" id="ARBA00023136"/>
    </source>
</evidence>